<protein>
    <submittedName>
        <fullName evidence="1">Uncharacterized protein</fullName>
    </submittedName>
</protein>
<dbReference type="EMBL" id="CM047942">
    <property type="protein sequence ID" value="KAI9901948.1"/>
    <property type="molecule type" value="Genomic_DNA"/>
</dbReference>
<reference evidence="1" key="1">
    <citation type="submission" date="2022-10" db="EMBL/GenBank/DDBJ databases">
        <title>Complete Genome of Trichothecium roseum strain YXFP-22015, a Plant Pathogen Isolated from Citrus.</title>
        <authorList>
            <person name="Wang Y."/>
            <person name="Zhu L."/>
        </authorList>
    </citation>
    <scope>NUCLEOTIDE SEQUENCE</scope>
    <source>
        <strain evidence="1">YXFP-22015</strain>
    </source>
</reference>
<evidence type="ECO:0000313" key="2">
    <source>
        <dbReference type="Proteomes" id="UP001163324"/>
    </source>
</evidence>
<gene>
    <name evidence="1" type="ORF">N3K66_003765</name>
</gene>
<comment type="caution">
    <text evidence="1">The sequence shown here is derived from an EMBL/GenBank/DDBJ whole genome shotgun (WGS) entry which is preliminary data.</text>
</comment>
<keyword evidence="2" id="KW-1185">Reference proteome</keyword>
<accession>A0ACC0V6W5</accession>
<organism evidence="1 2">
    <name type="scientific">Trichothecium roseum</name>
    <dbReference type="NCBI Taxonomy" id="47278"/>
    <lineage>
        <taxon>Eukaryota</taxon>
        <taxon>Fungi</taxon>
        <taxon>Dikarya</taxon>
        <taxon>Ascomycota</taxon>
        <taxon>Pezizomycotina</taxon>
        <taxon>Sordariomycetes</taxon>
        <taxon>Hypocreomycetidae</taxon>
        <taxon>Hypocreales</taxon>
        <taxon>Hypocreales incertae sedis</taxon>
        <taxon>Trichothecium</taxon>
    </lineage>
</organism>
<evidence type="ECO:0000313" key="1">
    <source>
        <dbReference type="EMBL" id="KAI9901948.1"/>
    </source>
</evidence>
<name>A0ACC0V6W5_9HYPO</name>
<dbReference type="Proteomes" id="UP001163324">
    <property type="component" value="Chromosome 3"/>
</dbReference>
<sequence>MDWSLQNYKSYINHPRGVGALPTPSLTLSLPILKRNIAAVHQDVEKLGIGFRPHVKTLKCLEVTRMMLDNGKYRGIIASTLTEIRGVLPLVKEGLLDECVYGIPFYPGVLPQLLDLRKQVKIILMIDNEQQITLLEQQTPQSERPWDVFVKLDVGSHRAGVRSHSEALRDLVRAASSSPRAVSVYGFYCHAGHSYGGRTREQAEETLQVEIDSVLDAAKLLSSSDNKNLVVSIGSTPTAHVIASMKATIPNNVKLELHAGNFPVHDLQQVSTGVIRDEDQAALLRAQVCSVYPERNEALINAGAVAISRETGGGFSGFGRVAGQPGWGVVRMSQEHGILGLDDDDGGAPGERVEDRFRVGQDVSLRVNHVCITAAAFYVYYVLDGDDKVVDAWVPWKGW</sequence>
<proteinExistence type="predicted"/>